<sequence>MKKKVIGGLMVATMAFSSAGVVSAANIGHLNGIDLSNMGIETALMLVQSQRQQLLDSQLQNQMKEVQQRNNQITELNRQLGDLKRELDNTRDEKQKEALQKQIESLKGQIDSLGSAAQMDMLRLQSLSNKRNEAFDVMTDFVKKMQDSRNSIISNMR</sequence>
<dbReference type="GeneID" id="42304666"/>
<protein>
    <submittedName>
        <fullName evidence="3">Uncharacterized protein</fullName>
    </submittedName>
</protein>
<dbReference type="RefSeq" id="WP_043066282.1">
    <property type="nucleotide sequence ID" value="NZ_BJOA01000314.1"/>
</dbReference>
<dbReference type="EMBL" id="LGUG01000004">
    <property type="protein sequence ID" value="KON95024.1"/>
    <property type="molecule type" value="Genomic_DNA"/>
</dbReference>
<feature type="chain" id="PRO_5010414783" evidence="2">
    <location>
        <begin position="25"/>
        <end position="157"/>
    </location>
</feature>
<keyword evidence="5" id="KW-1185">Reference proteome</keyword>
<evidence type="ECO:0000313" key="6">
    <source>
        <dbReference type="Proteomes" id="UP000182836"/>
    </source>
</evidence>
<dbReference type="AlphaFoldDB" id="A0A0D1XM94"/>
<evidence type="ECO:0000313" key="3">
    <source>
        <dbReference type="EMBL" id="KON95024.1"/>
    </source>
</evidence>
<accession>A0A0D1XM94</accession>
<proteinExistence type="predicted"/>
<name>A0A0D1XM94_ANEMI</name>
<dbReference type="Proteomes" id="UP000037269">
    <property type="component" value="Unassembled WGS sequence"/>
</dbReference>
<evidence type="ECO:0000313" key="4">
    <source>
        <dbReference type="EMBL" id="SDK45326.1"/>
    </source>
</evidence>
<reference evidence="3 5" key="1">
    <citation type="submission" date="2015-07" db="EMBL/GenBank/DDBJ databases">
        <title>Fjat-14205 dsm 2895.</title>
        <authorList>
            <person name="Liu B."/>
            <person name="Wang J."/>
            <person name="Zhu Y."/>
            <person name="Liu G."/>
            <person name="Chen Q."/>
            <person name="Chen Z."/>
            <person name="Lan J."/>
            <person name="Che J."/>
            <person name="Ge C."/>
            <person name="Shi H."/>
            <person name="Pan Z."/>
            <person name="Liu X."/>
        </authorList>
    </citation>
    <scope>NUCLEOTIDE SEQUENCE [LARGE SCALE GENOMIC DNA]</scope>
    <source>
        <strain evidence="3 5">DSM 2895</strain>
    </source>
</reference>
<evidence type="ECO:0000256" key="1">
    <source>
        <dbReference type="SAM" id="Coils"/>
    </source>
</evidence>
<dbReference type="OrthoDB" id="8908424at2"/>
<feature type="signal peptide" evidence="2">
    <location>
        <begin position="1"/>
        <end position="24"/>
    </location>
</feature>
<evidence type="ECO:0000313" key="5">
    <source>
        <dbReference type="Proteomes" id="UP000037269"/>
    </source>
</evidence>
<keyword evidence="2" id="KW-0732">Signal</keyword>
<dbReference type="PATRIC" id="fig|47500.8.peg.212"/>
<reference evidence="4 6" key="2">
    <citation type="submission" date="2016-10" db="EMBL/GenBank/DDBJ databases">
        <authorList>
            <person name="de Groot N.N."/>
        </authorList>
    </citation>
    <scope>NUCLEOTIDE SEQUENCE [LARGE SCALE GENOMIC DNA]</scope>
    <source>
        <strain evidence="4 6">DSM 2895</strain>
    </source>
</reference>
<dbReference type="Gene3D" id="1.10.287.1490">
    <property type="match status" value="1"/>
</dbReference>
<feature type="coiled-coil region" evidence="1">
    <location>
        <begin position="56"/>
        <end position="116"/>
    </location>
</feature>
<keyword evidence="1" id="KW-0175">Coiled coil</keyword>
<gene>
    <name evidence="3" type="ORF">AF333_05540</name>
    <name evidence="4" type="ORF">SAMN04487909_15622</name>
</gene>
<evidence type="ECO:0000256" key="2">
    <source>
        <dbReference type="SAM" id="SignalP"/>
    </source>
</evidence>
<dbReference type="Proteomes" id="UP000182836">
    <property type="component" value="Unassembled WGS sequence"/>
</dbReference>
<dbReference type="EMBL" id="FNED01000056">
    <property type="protein sequence ID" value="SDK45326.1"/>
    <property type="molecule type" value="Genomic_DNA"/>
</dbReference>
<organism evidence="3 5">
    <name type="scientific">Aneurinibacillus migulanus</name>
    <name type="common">Bacillus migulanus</name>
    <dbReference type="NCBI Taxonomy" id="47500"/>
    <lineage>
        <taxon>Bacteria</taxon>
        <taxon>Bacillati</taxon>
        <taxon>Bacillota</taxon>
        <taxon>Bacilli</taxon>
        <taxon>Bacillales</taxon>
        <taxon>Paenibacillaceae</taxon>
        <taxon>Aneurinibacillus group</taxon>
        <taxon>Aneurinibacillus</taxon>
    </lineage>
</organism>